<proteinExistence type="predicted"/>
<feature type="transmembrane region" description="Helical" evidence="2">
    <location>
        <begin position="550"/>
        <end position="570"/>
    </location>
</feature>
<feature type="transmembrane region" description="Helical" evidence="2">
    <location>
        <begin position="734"/>
        <end position="753"/>
    </location>
</feature>
<feature type="transmembrane region" description="Helical" evidence="2">
    <location>
        <begin position="608"/>
        <end position="627"/>
    </location>
</feature>
<organism evidence="3 4">
    <name type="scientific">Arenimonas terrae</name>
    <dbReference type="NCBI Taxonomy" id="2546226"/>
    <lineage>
        <taxon>Bacteria</taxon>
        <taxon>Pseudomonadati</taxon>
        <taxon>Pseudomonadota</taxon>
        <taxon>Gammaproteobacteria</taxon>
        <taxon>Lysobacterales</taxon>
        <taxon>Lysobacteraceae</taxon>
        <taxon>Arenimonas</taxon>
    </lineage>
</organism>
<feature type="transmembrane region" description="Helical" evidence="2">
    <location>
        <begin position="664"/>
        <end position="684"/>
    </location>
</feature>
<feature type="transmembrane region" description="Helical" evidence="2">
    <location>
        <begin position="201"/>
        <end position="219"/>
    </location>
</feature>
<comment type="caution">
    <text evidence="3">The sequence shown here is derived from an EMBL/GenBank/DDBJ whole genome shotgun (WGS) entry which is preliminary data.</text>
</comment>
<dbReference type="Pfam" id="PF10101">
    <property type="entry name" value="DUF2339"/>
    <property type="match status" value="1"/>
</dbReference>
<name>A0A5C4RVL2_9GAMM</name>
<gene>
    <name evidence="3" type="ORF">E1B00_03625</name>
</gene>
<feature type="transmembrane region" description="Helical" evidence="2">
    <location>
        <begin position="796"/>
        <end position="817"/>
    </location>
</feature>
<feature type="transmembrane region" description="Helical" evidence="2">
    <location>
        <begin position="522"/>
        <end position="543"/>
    </location>
</feature>
<feature type="transmembrane region" description="Helical" evidence="2">
    <location>
        <begin position="360"/>
        <end position="378"/>
    </location>
</feature>
<feature type="transmembrane region" description="Helical" evidence="2">
    <location>
        <begin position="466"/>
        <end position="483"/>
    </location>
</feature>
<feature type="region of interest" description="Disordered" evidence="1">
    <location>
        <begin position="60"/>
        <end position="122"/>
    </location>
</feature>
<dbReference type="InterPro" id="IPR014600">
    <property type="entry name" value="UCP035905_mem"/>
</dbReference>
<feature type="transmembrane region" description="Helical" evidence="2">
    <location>
        <begin position="881"/>
        <end position="900"/>
    </location>
</feature>
<keyword evidence="2" id="KW-0472">Membrane</keyword>
<dbReference type="AlphaFoldDB" id="A0A5C4RVL2"/>
<dbReference type="InterPro" id="IPR019286">
    <property type="entry name" value="DUF2339_TM"/>
</dbReference>
<dbReference type="RefSeq" id="WP_139445810.1">
    <property type="nucleotide sequence ID" value="NZ_SMDR01000001.1"/>
</dbReference>
<feature type="transmembrane region" description="Helical" evidence="2">
    <location>
        <begin position="765"/>
        <end position="784"/>
    </location>
</feature>
<accession>A0A5C4RVL2</accession>
<feature type="transmembrane region" description="Helical" evidence="2">
    <location>
        <begin position="829"/>
        <end position="850"/>
    </location>
</feature>
<keyword evidence="2" id="KW-1133">Transmembrane helix</keyword>
<feature type="transmembrane region" description="Helical" evidence="2">
    <location>
        <begin position="304"/>
        <end position="322"/>
    </location>
</feature>
<feature type="transmembrane region" description="Helical" evidence="2">
    <location>
        <begin position="639"/>
        <end position="657"/>
    </location>
</feature>
<sequence length="913" mass="96570">MSWILGLLGAVLGAVMAAASEEFFGFVAGALLGALLGMAIGQRGRVRALEQRLARVEALSRRGTAPAAATAEAAAGPPPAAAEPPPAAATSAAPPLPTDPVPPPVATETPARPAAGPPPIPVAPVRTAAMAAPAPSQAAAAPVDDTPRGPDVLEQVIATVRGWLFEGNVPVKIGLLVLMFGVAAALKYAADAGWLTMPIEFRLAGIAAGAIAGLVWGLRTARERPAFGLSVQGGAIGILLLTVFATYRYYHLIEAMPAFVMVIILVAGASVLAVRQNAPALAVLGFIGGYLAPVLISTGSGNHVALFSYYAVLNAAVFAIAWKRPWRALNLVGFVFTFAIGGLWGAKYYKPEFFNTVEPFLVLFFLFYVAIPVLYALAGREKNGKVDGTLLFGTPLLAFPMQAGLLADREDTLPLALSAVVVAAIYAGLALWARSNQRLRVLAQSSAAMGVVFVTLAVPLALSARWTSAAWALQGLGMVWLGLRQERRLTRWTGLLLLGLAGVAWVVSLFDNDPSLQERFLLNGQAMNLGLLAIATFGASWLYDRAGKSRVLAILLFLGGLFWWILLGIHEIAVNLEPDSDATAYGIFAALTAVLAALLRRPMAWPRVGWLVTLGALASLPLALLALEPSNTTWFDLALLAWWGIMAALLLSLRALLEPRSHGLMFGHLAVFITLSAALGLSLARVLEQRFGMADGWLLPASLAPLALLAGLAWRRPQWAGWPVADAFDGWRNAWLAIAGAGLGLGWLIGQFMPGGSAPLPWLPLLNPLELSLLLGLLVMALGLRERGPGPAGWPLWASAALLTLTMSVLRACHHLADLPWTESILSSRLAQASLTIAWCVAGVVAWILGSRRHDRPLWWIGAALLGVVCLKLLFVDRQFIGNITGVVSFIAVGLLFVIVGRIAPTPPRSEST</sequence>
<feature type="transmembrane region" description="Helical" evidence="2">
    <location>
        <begin position="582"/>
        <end position="599"/>
    </location>
</feature>
<keyword evidence="2" id="KW-0812">Transmembrane</keyword>
<evidence type="ECO:0000256" key="1">
    <source>
        <dbReference type="SAM" id="MobiDB-lite"/>
    </source>
</evidence>
<feature type="transmembrane region" description="Helical" evidence="2">
    <location>
        <begin position="169"/>
        <end position="189"/>
    </location>
</feature>
<dbReference type="EMBL" id="SMDR01000001">
    <property type="protein sequence ID" value="TNJ34881.1"/>
    <property type="molecule type" value="Genomic_DNA"/>
</dbReference>
<feature type="transmembrane region" description="Helical" evidence="2">
    <location>
        <begin position="281"/>
        <end position="298"/>
    </location>
</feature>
<feature type="transmembrane region" description="Helical" evidence="2">
    <location>
        <begin position="413"/>
        <end position="432"/>
    </location>
</feature>
<feature type="transmembrane region" description="Helical" evidence="2">
    <location>
        <begin position="439"/>
        <end position="460"/>
    </location>
</feature>
<protein>
    <submittedName>
        <fullName evidence="3">DUF2339 domain-containing protein</fullName>
    </submittedName>
</protein>
<dbReference type="OrthoDB" id="207428at2"/>
<feature type="transmembrane region" description="Helical" evidence="2">
    <location>
        <begin position="329"/>
        <end position="348"/>
    </location>
</feature>
<evidence type="ECO:0000256" key="2">
    <source>
        <dbReference type="SAM" id="Phobius"/>
    </source>
</evidence>
<feature type="compositionally biased region" description="Pro residues" evidence="1">
    <location>
        <begin position="94"/>
        <end position="105"/>
    </location>
</feature>
<feature type="compositionally biased region" description="Low complexity" evidence="1">
    <location>
        <begin position="64"/>
        <end position="75"/>
    </location>
</feature>
<feature type="transmembrane region" description="Helical" evidence="2">
    <location>
        <begin position="492"/>
        <end position="510"/>
    </location>
</feature>
<feature type="transmembrane region" description="Helical" evidence="2">
    <location>
        <begin position="226"/>
        <end position="250"/>
    </location>
</feature>
<keyword evidence="4" id="KW-1185">Reference proteome</keyword>
<feature type="compositionally biased region" description="Pro residues" evidence="1">
    <location>
        <begin position="76"/>
        <end position="87"/>
    </location>
</feature>
<dbReference type="PANTHER" id="PTHR38434">
    <property type="entry name" value="BLL2549 PROTEIN"/>
    <property type="match status" value="1"/>
</dbReference>
<feature type="transmembrane region" description="Helical" evidence="2">
    <location>
        <begin position="857"/>
        <end position="875"/>
    </location>
</feature>
<evidence type="ECO:0000313" key="4">
    <source>
        <dbReference type="Proteomes" id="UP000305760"/>
    </source>
</evidence>
<dbReference type="PIRSF" id="PIRSF035905">
    <property type="entry name" value="UCP035905_mp"/>
    <property type="match status" value="1"/>
</dbReference>
<dbReference type="Proteomes" id="UP000305760">
    <property type="component" value="Unassembled WGS sequence"/>
</dbReference>
<feature type="transmembrane region" description="Helical" evidence="2">
    <location>
        <begin position="390"/>
        <end position="407"/>
    </location>
</feature>
<evidence type="ECO:0000313" key="3">
    <source>
        <dbReference type="EMBL" id="TNJ34881.1"/>
    </source>
</evidence>
<dbReference type="PANTHER" id="PTHR38434:SF1">
    <property type="entry name" value="BLL2549 PROTEIN"/>
    <property type="match status" value="1"/>
</dbReference>
<feature type="transmembrane region" description="Helical" evidence="2">
    <location>
        <begin position="256"/>
        <end position="274"/>
    </location>
</feature>
<reference evidence="3 4" key="1">
    <citation type="submission" date="2019-03" db="EMBL/GenBank/DDBJ databases">
        <title>Arenimonas daejeonensis sp. nov., isolated from compost.</title>
        <authorList>
            <person name="Jeon C.O."/>
        </authorList>
    </citation>
    <scope>NUCLEOTIDE SEQUENCE [LARGE SCALE GENOMIC DNA]</scope>
    <source>
        <strain evidence="3 4">R29</strain>
    </source>
</reference>
<feature type="transmembrane region" description="Helical" evidence="2">
    <location>
        <begin position="696"/>
        <end position="714"/>
    </location>
</feature>